<evidence type="ECO:0000313" key="1">
    <source>
        <dbReference type="EMBL" id="QDV35185.1"/>
    </source>
</evidence>
<organism evidence="1 2">
    <name type="scientific">Tautonia plasticadhaerens</name>
    <dbReference type="NCBI Taxonomy" id="2527974"/>
    <lineage>
        <taxon>Bacteria</taxon>
        <taxon>Pseudomonadati</taxon>
        <taxon>Planctomycetota</taxon>
        <taxon>Planctomycetia</taxon>
        <taxon>Isosphaerales</taxon>
        <taxon>Isosphaeraceae</taxon>
        <taxon>Tautonia</taxon>
    </lineage>
</organism>
<dbReference type="AlphaFoldDB" id="A0A518H2X2"/>
<keyword evidence="2" id="KW-1185">Reference proteome</keyword>
<dbReference type="EMBL" id="CP036426">
    <property type="protein sequence ID" value="QDV35185.1"/>
    <property type="molecule type" value="Genomic_DNA"/>
</dbReference>
<evidence type="ECO:0000313" key="2">
    <source>
        <dbReference type="Proteomes" id="UP000317835"/>
    </source>
</evidence>
<dbReference type="KEGG" id="tpla:ElP_30880"/>
<dbReference type="Proteomes" id="UP000317835">
    <property type="component" value="Chromosome"/>
</dbReference>
<gene>
    <name evidence="1" type="ORF">ElP_30880</name>
</gene>
<sequence>MIASGIVVLGTVVSRELALAMGGFLFGALAREAALTVHSVRILPVLMRVIDWDQVDQLLEDPADGE</sequence>
<proteinExistence type="predicted"/>
<name>A0A518H2X2_9BACT</name>
<protein>
    <submittedName>
        <fullName evidence="1">Uncharacterized protein</fullName>
    </submittedName>
</protein>
<reference evidence="1 2" key="1">
    <citation type="submission" date="2019-02" db="EMBL/GenBank/DDBJ databases">
        <title>Deep-cultivation of Planctomycetes and their phenomic and genomic characterization uncovers novel biology.</title>
        <authorList>
            <person name="Wiegand S."/>
            <person name="Jogler M."/>
            <person name="Boedeker C."/>
            <person name="Pinto D."/>
            <person name="Vollmers J."/>
            <person name="Rivas-Marin E."/>
            <person name="Kohn T."/>
            <person name="Peeters S.H."/>
            <person name="Heuer A."/>
            <person name="Rast P."/>
            <person name="Oberbeckmann S."/>
            <person name="Bunk B."/>
            <person name="Jeske O."/>
            <person name="Meyerdierks A."/>
            <person name="Storesund J.E."/>
            <person name="Kallscheuer N."/>
            <person name="Luecker S."/>
            <person name="Lage O.M."/>
            <person name="Pohl T."/>
            <person name="Merkel B.J."/>
            <person name="Hornburger P."/>
            <person name="Mueller R.-W."/>
            <person name="Bruemmer F."/>
            <person name="Labrenz M."/>
            <person name="Spormann A.M."/>
            <person name="Op den Camp H."/>
            <person name="Overmann J."/>
            <person name="Amann R."/>
            <person name="Jetten M.S.M."/>
            <person name="Mascher T."/>
            <person name="Medema M.H."/>
            <person name="Devos D.P."/>
            <person name="Kaster A.-K."/>
            <person name="Ovreas L."/>
            <person name="Rohde M."/>
            <person name="Galperin M.Y."/>
            <person name="Jogler C."/>
        </authorList>
    </citation>
    <scope>NUCLEOTIDE SEQUENCE [LARGE SCALE GENOMIC DNA]</scope>
    <source>
        <strain evidence="1 2">ElP</strain>
    </source>
</reference>
<accession>A0A518H2X2</accession>